<evidence type="ECO:0000256" key="3">
    <source>
        <dbReference type="ARBA" id="ARBA00006958"/>
    </source>
</evidence>
<name>A0ABQ9GAQ2_9NEOP</name>
<sequence length="279" mass="31724">MVNEVSAAVWNCMQPIYLPRPSVHIWEKAAQEFKQKWHFPHCIGSVDGRHIVMKNVPNAGSAFFNYKGTFYTILIATVDAKYKFTSIDVGSYDRLNDSTIFRSSVLGDALHCKTLPTPPPAVCSGFTYLLPYVFVGDEAFPLMENLMRPYPRCSVTGNMDNKVFNYRLSRARQTVECAFGIMASKFRAFRKPFEMKLEIIDCIGKVGCVLHNYSRAHTTSCEARDDNTEEMFADQLLHPSSQIVRPTTNAFHVRENFISCFNTSGAVPWQRESVLRGKY</sequence>
<keyword evidence="7" id="KW-0539">Nucleus</keyword>
<dbReference type="Proteomes" id="UP001159363">
    <property type="component" value="Chromosome 13"/>
</dbReference>
<evidence type="ECO:0000256" key="4">
    <source>
        <dbReference type="ARBA" id="ARBA00022722"/>
    </source>
</evidence>
<keyword evidence="6" id="KW-0378">Hydrolase</keyword>
<keyword evidence="5" id="KW-0479">Metal-binding</keyword>
<dbReference type="InterPro" id="IPR045249">
    <property type="entry name" value="HARBI1-like"/>
</dbReference>
<evidence type="ECO:0000256" key="7">
    <source>
        <dbReference type="ARBA" id="ARBA00023242"/>
    </source>
</evidence>
<reference evidence="9 10" key="1">
    <citation type="submission" date="2023-02" db="EMBL/GenBank/DDBJ databases">
        <title>LHISI_Scaffold_Assembly.</title>
        <authorList>
            <person name="Stuart O.P."/>
            <person name="Cleave R."/>
            <person name="Magrath M.J.L."/>
            <person name="Mikheyev A.S."/>
        </authorList>
    </citation>
    <scope>NUCLEOTIDE SEQUENCE [LARGE SCALE GENOMIC DNA]</scope>
    <source>
        <strain evidence="9">Daus_M_001</strain>
        <tissue evidence="9">Leg muscle</tissue>
    </source>
</reference>
<proteinExistence type="inferred from homology"/>
<dbReference type="EMBL" id="JARBHB010000014">
    <property type="protein sequence ID" value="KAJ8868586.1"/>
    <property type="molecule type" value="Genomic_DNA"/>
</dbReference>
<evidence type="ECO:0000256" key="1">
    <source>
        <dbReference type="ARBA" id="ARBA00001968"/>
    </source>
</evidence>
<protein>
    <recommendedName>
        <fullName evidence="8">DDE Tnp4 domain-containing protein</fullName>
    </recommendedName>
</protein>
<keyword evidence="4" id="KW-0540">Nuclease</keyword>
<dbReference type="Pfam" id="PF13359">
    <property type="entry name" value="DDE_Tnp_4"/>
    <property type="match status" value="1"/>
</dbReference>
<organism evidence="9 10">
    <name type="scientific">Dryococelus australis</name>
    <dbReference type="NCBI Taxonomy" id="614101"/>
    <lineage>
        <taxon>Eukaryota</taxon>
        <taxon>Metazoa</taxon>
        <taxon>Ecdysozoa</taxon>
        <taxon>Arthropoda</taxon>
        <taxon>Hexapoda</taxon>
        <taxon>Insecta</taxon>
        <taxon>Pterygota</taxon>
        <taxon>Neoptera</taxon>
        <taxon>Polyneoptera</taxon>
        <taxon>Phasmatodea</taxon>
        <taxon>Verophasmatodea</taxon>
        <taxon>Anareolatae</taxon>
        <taxon>Phasmatidae</taxon>
        <taxon>Eurycanthinae</taxon>
        <taxon>Dryococelus</taxon>
    </lineage>
</organism>
<accession>A0ABQ9GAQ2</accession>
<gene>
    <name evidence="9" type="ORF">PR048_030124</name>
</gene>
<dbReference type="InterPro" id="IPR027806">
    <property type="entry name" value="HARBI1_dom"/>
</dbReference>
<evidence type="ECO:0000256" key="5">
    <source>
        <dbReference type="ARBA" id="ARBA00022723"/>
    </source>
</evidence>
<comment type="caution">
    <text evidence="9">The sequence shown here is derived from an EMBL/GenBank/DDBJ whole genome shotgun (WGS) entry which is preliminary data.</text>
</comment>
<comment type="cofactor">
    <cofactor evidence="1">
        <name>a divalent metal cation</name>
        <dbReference type="ChEBI" id="CHEBI:60240"/>
    </cofactor>
</comment>
<keyword evidence="10" id="KW-1185">Reference proteome</keyword>
<evidence type="ECO:0000259" key="8">
    <source>
        <dbReference type="Pfam" id="PF13359"/>
    </source>
</evidence>
<comment type="subcellular location">
    <subcellularLocation>
        <location evidence="2">Nucleus</location>
    </subcellularLocation>
</comment>
<evidence type="ECO:0000256" key="6">
    <source>
        <dbReference type="ARBA" id="ARBA00022801"/>
    </source>
</evidence>
<comment type="similarity">
    <text evidence="3">Belongs to the HARBI1 family.</text>
</comment>
<evidence type="ECO:0000313" key="9">
    <source>
        <dbReference type="EMBL" id="KAJ8868586.1"/>
    </source>
</evidence>
<evidence type="ECO:0000256" key="2">
    <source>
        <dbReference type="ARBA" id="ARBA00004123"/>
    </source>
</evidence>
<dbReference type="PANTHER" id="PTHR22930:SF269">
    <property type="entry name" value="NUCLEASE HARBI1-LIKE PROTEIN"/>
    <property type="match status" value="1"/>
</dbReference>
<dbReference type="PANTHER" id="PTHR22930">
    <property type="match status" value="1"/>
</dbReference>
<feature type="domain" description="DDE Tnp4" evidence="8">
    <location>
        <begin position="46"/>
        <end position="212"/>
    </location>
</feature>
<evidence type="ECO:0000313" key="10">
    <source>
        <dbReference type="Proteomes" id="UP001159363"/>
    </source>
</evidence>